<evidence type="ECO:0000313" key="2">
    <source>
        <dbReference type="EMBL" id="MDN3571090.1"/>
    </source>
</evidence>
<dbReference type="RefSeq" id="WP_238290738.1">
    <property type="nucleotide sequence ID" value="NZ_BPQS01000027.1"/>
</dbReference>
<reference evidence="3" key="1">
    <citation type="journal article" date="2019" name="Int. J. Syst. Evol. Microbiol.">
        <title>The Global Catalogue of Microorganisms (GCM) 10K type strain sequencing project: providing services to taxonomists for standard genome sequencing and annotation.</title>
        <authorList>
            <consortium name="The Broad Institute Genomics Platform"/>
            <consortium name="The Broad Institute Genome Sequencing Center for Infectious Disease"/>
            <person name="Wu L."/>
            <person name="Ma J."/>
        </authorList>
    </citation>
    <scope>NUCLEOTIDE SEQUENCE [LARGE SCALE GENOMIC DNA]</scope>
    <source>
        <strain evidence="3">CECT 7806</strain>
    </source>
</reference>
<dbReference type="EMBL" id="JAUFPT010000029">
    <property type="protein sequence ID" value="MDN3571090.1"/>
    <property type="molecule type" value="Genomic_DNA"/>
</dbReference>
<keyword evidence="3" id="KW-1185">Reference proteome</keyword>
<name>A0ABT8ANA6_9HYPH</name>
<evidence type="ECO:0000313" key="3">
    <source>
        <dbReference type="Proteomes" id="UP001244297"/>
    </source>
</evidence>
<proteinExistence type="predicted"/>
<gene>
    <name evidence="2" type="ORF">QWZ18_10675</name>
</gene>
<dbReference type="Proteomes" id="UP001244297">
    <property type="component" value="Unassembled WGS sequence"/>
</dbReference>
<accession>A0ABT8ANA6</accession>
<feature type="domain" description="DUF6894" evidence="1">
    <location>
        <begin position="2"/>
        <end position="78"/>
    </location>
</feature>
<sequence length="89" mass="9870">MRYFTDFIDGQGLSRDDEGLDFVGEREACHSAAEALVEAAHDLVRVRPRHLPAIAPADLRLEAQVRDATGRVVFRARLALDLDWPVAGD</sequence>
<evidence type="ECO:0000259" key="1">
    <source>
        <dbReference type="Pfam" id="PF21834"/>
    </source>
</evidence>
<dbReference type="Pfam" id="PF21834">
    <property type="entry name" value="DUF6894"/>
    <property type="match status" value="1"/>
</dbReference>
<dbReference type="InterPro" id="IPR054189">
    <property type="entry name" value="DUF6894"/>
</dbReference>
<comment type="caution">
    <text evidence="2">The sequence shown here is derived from an EMBL/GenBank/DDBJ whole genome shotgun (WGS) entry which is preliminary data.</text>
</comment>
<organism evidence="2 3">
    <name type="scientific">Methylobacterium longum</name>
    <dbReference type="NCBI Taxonomy" id="767694"/>
    <lineage>
        <taxon>Bacteria</taxon>
        <taxon>Pseudomonadati</taxon>
        <taxon>Pseudomonadota</taxon>
        <taxon>Alphaproteobacteria</taxon>
        <taxon>Hyphomicrobiales</taxon>
        <taxon>Methylobacteriaceae</taxon>
        <taxon>Methylobacterium</taxon>
    </lineage>
</organism>
<protein>
    <recommendedName>
        <fullName evidence="1">DUF6894 domain-containing protein</fullName>
    </recommendedName>
</protein>